<dbReference type="EMBL" id="BAAAPM010000002">
    <property type="protein sequence ID" value="GAA1710788.1"/>
    <property type="molecule type" value="Genomic_DNA"/>
</dbReference>
<evidence type="ECO:0000256" key="4">
    <source>
        <dbReference type="ARBA" id="ARBA00022691"/>
    </source>
</evidence>
<name>A0ABN2ISB3_9MICO</name>
<dbReference type="NCBIfam" id="TIGR03704">
    <property type="entry name" value="PrmC_rel_meth"/>
    <property type="match status" value="1"/>
</dbReference>
<evidence type="ECO:0000256" key="5">
    <source>
        <dbReference type="ARBA" id="ARBA00048391"/>
    </source>
</evidence>
<dbReference type="Gene3D" id="3.40.50.150">
    <property type="entry name" value="Vaccinia Virus protein VP39"/>
    <property type="match status" value="1"/>
</dbReference>
<organism evidence="7 8">
    <name type="scientific">Isoptericola hypogeus</name>
    <dbReference type="NCBI Taxonomy" id="300179"/>
    <lineage>
        <taxon>Bacteria</taxon>
        <taxon>Bacillati</taxon>
        <taxon>Actinomycetota</taxon>
        <taxon>Actinomycetes</taxon>
        <taxon>Micrococcales</taxon>
        <taxon>Promicromonosporaceae</taxon>
        <taxon>Isoptericola</taxon>
    </lineage>
</organism>
<dbReference type="NCBIfam" id="TIGR00536">
    <property type="entry name" value="hemK_fam"/>
    <property type="match status" value="1"/>
</dbReference>
<dbReference type="PANTHER" id="PTHR18895:SF74">
    <property type="entry name" value="MTRF1L RELEASE FACTOR GLUTAMINE METHYLTRANSFERASE"/>
    <property type="match status" value="1"/>
</dbReference>
<keyword evidence="3" id="KW-0808">Transferase</keyword>
<reference evidence="7 8" key="1">
    <citation type="journal article" date="2019" name="Int. J. Syst. Evol. Microbiol.">
        <title>The Global Catalogue of Microorganisms (GCM) 10K type strain sequencing project: providing services to taxonomists for standard genome sequencing and annotation.</title>
        <authorList>
            <consortium name="The Broad Institute Genomics Platform"/>
            <consortium name="The Broad Institute Genome Sequencing Center for Infectious Disease"/>
            <person name="Wu L."/>
            <person name="Ma J."/>
        </authorList>
    </citation>
    <scope>NUCLEOTIDE SEQUENCE [LARGE SCALE GENOMIC DNA]</scope>
    <source>
        <strain evidence="7 8">JCM 15589</strain>
    </source>
</reference>
<dbReference type="SUPFAM" id="SSF53335">
    <property type="entry name" value="S-adenosyl-L-methionine-dependent methyltransferases"/>
    <property type="match status" value="1"/>
</dbReference>
<dbReference type="EC" id="2.1.1.297" evidence="1"/>
<evidence type="ECO:0000313" key="7">
    <source>
        <dbReference type="EMBL" id="GAA1710788.1"/>
    </source>
</evidence>
<dbReference type="InterPro" id="IPR029063">
    <property type="entry name" value="SAM-dependent_MTases_sf"/>
</dbReference>
<protein>
    <recommendedName>
        <fullName evidence="1">peptide chain release factor N(5)-glutamine methyltransferase</fullName>
        <ecNumber evidence="1">2.1.1.297</ecNumber>
    </recommendedName>
</protein>
<comment type="catalytic activity">
    <reaction evidence="5">
        <text>L-glutaminyl-[peptide chain release factor] + S-adenosyl-L-methionine = N(5)-methyl-L-glutaminyl-[peptide chain release factor] + S-adenosyl-L-homocysteine + H(+)</text>
        <dbReference type="Rhea" id="RHEA:42896"/>
        <dbReference type="Rhea" id="RHEA-COMP:10271"/>
        <dbReference type="Rhea" id="RHEA-COMP:10272"/>
        <dbReference type="ChEBI" id="CHEBI:15378"/>
        <dbReference type="ChEBI" id="CHEBI:30011"/>
        <dbReference type="ChEBI" id="CHEBI:57856"/>
        <dbReference type="ChEBI" id="CHEBI:59789"/>
        <dbReference type="ChEBI" id="CHEBI:61891"/>
        <dbReference type="EC" id="2.1.1.297"/>
    </reaction>
</comment>
<dbReference type="InterPro" id="IPR004556">
    <property type="entry name" value="HemK-like"/>
</dbReference>
<dbReference type="CDD" id="cd02440">
    <property type="entry name" value="AdoMet_MTases"/>
    <property type="match status" value="1"/>
</dbReference>
<evidence type="ECO:0000313" key="8">
    <source>
        <dbReference type="Proteomes" id="UP001501138"/>
    </source>
</evidence>
<keyword evidence="8" id="KW-1185">Reference proteome</keyword>
<comment type="caution">
    <text evidence="7">The sequence shown here is derived from an EMBL/GenBank/DDBJ whole genome shotgun (WGS) entry which is preliminary data.</text>
</comment>
<dbReference type="InterPro" id="IPR050320">
    <property type="entry name" value="N5-glutamine_MTase"/>
</dbReference>
<evidence type="ECO:0000256" key="3">
    <source>
        <dbReference type="ARBA" id="ARBA00022679"/>
    </source>
</evidence>
<dbReference type="InterPro" id="IPR007848">
    <property type="entry name" value="Small_mtfrase_dom"/>
</dbReference>
<dbReference type="RefSeq" id="WP_344245107.1">
    <property type="nucleotide sequence ID" value="NZ_BAAAPM010000002.1"/>
</dbReference>
<gene>
    <name evidence="7" type="ORF">GCM10009809_03950</name>
</gene>
<proteinExistence type="predicted"/>
<keyword evidence="2" id="KW-0489">Methyltransferase</keyword>
<evidence type="ECO:0000259" key="6">
    <source>
        <dbReference type="Pfam" id="PF05175"/>
    </source>
</evidence>
<keyword evidence="4" id="KW-0949">S-adenosyl-L-methionine</keyword>
<feature type="domain" description="Methyltransferase small" evidence="6">
    <location>
        <begin position="63"/>
        <end position="145"/>
    </location>
</feature>
<dbReference type="Pfam" id="PF05175">
    <property type="entry name" value="MTS"/>
    <property type="match status" value="1"/>
</dbReference>
<dbReference type="Proteomes" id="UP001501138">
    <property type="component" value="Unassembled WGS sequence"/>
</dbReference>
<sequence>MIDPARLERLVARRVAGEPLEHVLGWVAFAGRRWSVGPGVFVPRRRTELMVAAALSLPRRPGAVTVLDLCCGCGAVGGAVLLGLREDGRDVALHALDVDPAATGHARRNLEPLGGAVRTGDLFDPLPAKLRGRADVLLCNAPYVPTDAIATMPPEAREHEPAVALDGGGDGLDVVRRVVDAAPAWLAPGGSLLFEVGTGQVARATALVGRAGLAPRVVTDADPDADDATGGTVVVATLPR</sequence>
<evidence type="ECO:0000256" key="1">
    <source>
        <dbReference type="ARBA" id="ARBA00012771"/>
    </source>
</evidence>
<dbReference type="InterPro" id="IPR022446">
    <property type="entry name" value="MeTrfrase_put"/>
</dbReference>
<evidence type="ECO:0000256" key="2">
    <source>
        <dbReference type="ARBA" id="ARBA00022603"/>
    </source>
</evidence>
<accession>A0ABN2ISB3</accession>
<dbReference type="PANTHER" id="PTHR18895">
    <property type="entry name" value="HEMK METHYLTRANSFERASE"/>
    <property type="match status" value="1"/>
</dbReference>